<evidence type="ECO:0000256" key="5">
    <source>
        <dbReference type="RuleBase" id="RU004404"/>
    </source>
</evidence>
<keyword evidence="9" id="KW-1185">Reference proteome</keyword>
<keyword evidence="4 5" id="KW-0720">Serine protease</keyword>
<organism evidence="8 9">
    <name type="scientific">Porphyromonas somerae</name>
    <dbReference type="NCBI Taxonomy" id="322095"/>
    <lineage>
        <taxon>Bacteria</taxon>
        <taxon>Pseudomonadati</taxon>
        <taxon>Bacteroidota</taxon>
        <taxon>Bacteroidia</taxon>
        <taxon>Bacteroidales</taxon>
        <taxon>Porphyromonadaceae</taxon>
        <taxon>Porphyromonas</taxon>
    </lineage>
</organism>
<comment type="similarity">
    <text evidence="1 5">Belongs to the peptidase S41A family.</text>
</comment>
<dbReference type="PANTHER" id="PTHR32060">
    <property type="entry name" value="TAIL-SPECIFIC PROTEASE"/>
    <property type="match status" value="1"/>
</dbReference>
<dbReference type="STRING" id="322095.HMPREF3185_00058"/>
<dbReference type="PROSITE" id="PS50106">
    <property type="entry name" value="PDZ"/>
    <property type="match status" value="1"/>
</dbReference>
<dbReference type="GO" id="GO:0007165">
    <property type="term" value="P:signal transduction"/>
    <property type="evidence" value="ECO:0007669"/>
    <property type="project" value="TreeGrafter"/>
</dbReference>
<dbReference type="Proteomes" id="UP000070224">
    <property type="component" value="Unassembled WGS sequence"/>
</dbReference>
<feature type="domain" description="PDZ" evidence="7">
    <location>
        <begin position="92"/>
        <end position="184"/>
    </location>
</feature>
<dbReference type="CDD" id="cd06782">
    <property type="entry name" value="cpPDZ_CPP-like"/>
    <property type="match status" value="1"/>
</dbReference>
<dbReference type="InterPro" id="IPR036034">
    <property type="entry name" value="PDZ_sf"/>
</dbReference>
<dbReference type="PATRIC" id="fig|322095.3.peg.58"/>
<reference evidence="9" key="1">
    <citation type="submission" date="2016-01" db="EMBL/GenBank/DDBJ databases">
        <authorList>
            <person name="Mitreva M."/>
            <person name="Pepin K.H."/>
            <person name="Mihindukulasuriya K.A."/>
            <person name="Fulton R."/>
            <person name="Fronick C."/>
            <person name="O'Laughlin M."/>
            <person name="Miner T."/>
            <person name="Herter B."/>
            <person name="Rosa B.A."/>
            <person name="Cordes M."/>
            <person name="Tomlinson C."/>
            <person name="Wollam A."/>
            <person name="Palsikar V.B."/>
            <person name="Mardis E.R."/>
            <person name="Wilson R.K."/>
        </authorList>
    </citation>
    <scope>NUCLEOTIDE SEQUENCE [LARGE SCALE GENOMIC DNA]</scope>
    <source>
        <strain evidence="9">KA00683</strain>
    </source>
</reference>
<dbReference type="InterPro" id="IPR004447">
    <property type="entry name" value="Peptidase_S41A"/>
</dbReference>
<dbReference type="Gene3D" id="2.30.42.10">
    <property type="match status" value="1"/>
</dbReference>
<dbReference type="CDD" id="cd07560">
    <property type="entry name" value="Peptidase_S41_CPP"/>
    <property type="match status" value="1"/>
</dbReference>
<dbReference type="SMART" id="SM00228">
    <property type="entry name" value="PDZ"/>
    <property type="match status" value="1"/>
</dbReference>
<dbReference type="PANTHER" id="PTHR32060:SF30">
    <property type="entry name" value="CARBOXY-TERMINAL PROCESSING PROTEASE CTPA"/>
    <property type="match status" value="1"/>
</dbReference>
<dbReference type="InterPro" id="IPR001478">
    <property type="entry name" value="PDZ"/>
</dbReference>
<comment type="caution">
    <text evidence="8">The sequence shown here is derived from an EMBL/GenBank/DDBJ whole genome shotgun (WGS) entry which is preliminary data.</text>
</comment>
<evidence type="ECO:0000256" key="2">
    <source>
        <dbReference type="ARBA" id="ARBA00022670"/>
    </source>
</evidence>
<dbReference type="AlphaFoldDB" id="A0A134BGA6"/>
<dbReference type="GO" id="GO:0030288">
    <property type="term" value="C:outer membrane-bounded periplasmic space"/>
    <property type="evidence" value="ECO:0007669"/>
    <property type="project" value="TreeGrafter"/>
</dbReference>
<keyword evidence="2 5" id="KW-0645">Protease</keyword>
<gene>
    <name evidence="8" type="ORF">HMPREF3185_00058</name>
</gene>
<accession>A0A134BGA6</accession>
<dbReference type="GO" id="GO:0006508">
    <property type="term" value="P:proteolysis"/>
    <property type="evidence" value="ECO:0007669"/>
    <property type="project" value="UniProtKB-KW"/>
</dbReference>
<evidence type="ECO:0000313" key="9">
    <source>
        <dbReference type="Proteomes" id="UP000070224"/>
    </source>
</evidence>
<dbReference type="Pfam" id="PF13180">
    <property type="entry name" value="PDZ_2"/>
    <property type="match status" value="1"/>
</dbReference>
<evidence type="ECO:0000313" key="8">
    <source>
        <dbReference type="EMBL" id="KXB78930.1"/>
    </source>
</evidence>
<name>A0A134BGA6_9PORP</name>
<evidence type="ECO:0000259" key="7">
    <source>
        <dbReference type="PROSITE" id="PS50106"/>
    </source>
</evidence>
<dbReference type="InterPro" id="IPR029045">
    <property type="entry name" value="ClpP/crotonase-like_dom_sf"/>
</dbReference>
<protein>
    <submittedName>
        <fullName evidence="8">Peptidase, S41 family</fullName>
    </submittedName>
</protein>
<dbReference type="InterPro" id="IPR005151">
    <property type="entry name" value="Tail-specific_protease"/>
</dbReference>
<keyword evidence="3 5" id="KW-0378">Hydrolase</keyword>
<keyword evidence="6" id="KW-0812">Transmembrane</keyword>
<dbReference type="SUPFAM" id="SSF52096">
    <property type="entry name" value="ClpP/crotonase"/>
    <property type="match status" value="1"/>
</dbReference>
<evidence type="ECO:0000256" key="3">
    <source>
        <dbReference type="ARBA" id="ARBA00022801"/>
    </source>
</evidence>
<sequence length="549" mass="61174">MQSAPNEQPGSPRPERKAHLLSGITYGLVTVLVFLLGIFTSSYFGIGGRRGATGKLGEIYSLIQQYYVDSTNMDSLTEQSLPLILSQLDPHSVYLSAEENKESTESLEGSFAGIGVQFNTLLDTVVVVRVIEGGPSERAGLQPGDRLLRADTTNLVRDSITSEQIMKALKGPEDTVVKLTVRRGGKTFTTSVVRGAVPVPTIDASYMIRPHVLYVRLNKWGTQTPLEFQQAYAEHASEGVERILIDLRDNGGGYMQAATALATEFLSKGDLLVYNKGAHYPREDFKNPRDGRLRQLPLIVLVNEGSASASEIFAGAMQDLDRALIVGRRTFGKGLVQLPFELKDHSVVRLTVARYYTPSGRSIQKSYAKGYEAYAEDIEERYLHGEFYSADSISRPDTTRYYTRLGRVVYGGGGIPPDIFTPRDSAGINPYYIRLLRSGTFQRFAFNYADQHRAQFQSFGSEKAIQDYLHSQGEQIVYAYARYAQQKGVPQRPGYLQESMPILRRDLIALISDLLGGDKNAFYRARNEEDPEVKAALDRLTSDDWRPTK</sequence>
<dbReference type="NCBIfam" id="TIGR00225">
    <property type="entry name" value="prc"/>
    <property type="match status" value="1"/>
</dbReference>
<evidence type="ECO:0000256" key="6">
    <source>
        <dbReference type="SAM" id="Phobius"/>
    </source>
</evidence>
<dbReference type="EMBL" id="LSDK01000005">
    <property type="protein sequence ID" value="KXB78930.1"/>
    <property type="molecule type" value="Genomic_DNA"/>
</dbReference>
<dbReference type="SMART" id="SM00245">
    <property type="entry name" value="TSPc"/>
    <property type="match status" value="1"/>
</dbReference>
<dbReference type="GO" id="GO:0004175">
    <property type="term" value="F:endopeptidase activity"/>
    <property type="evidence" value="ECO:0007669"/>
    <property type="project" value="TreeGrafter"/>
</dbReference>
<dbReference type="Gene3D" id="3.90.226.10">
    <property type="entry name" value="2-enoyl-CoA Hydratase, Chain A, domain 1"/>
    <property type="match status" value="1"/>
</dbReference>
<evidence type="ECO:0000256" key="1">
    <source>
        <dbReference type="ARBA" id="ARBA00009179"/>
    </source>
</evidence>
<evidence type="ECO:0000256" key="4">
    <source>
        <dbReference type="ARBA" id="ARBA00022825"/>
    </source>
</evidence>
<dbReference type="Pfam" id="PF03572">
    <property type="entry name" value="Peptidase_S41"/>
    <property type="match status" value="1"/>
</dbReference>
<feature type="transmembrane region" description="Helical" evidence="6">
    <location>
        <begin position="20"/>
        <end position="46"/>
    </location>
</feature>
<keyword evidence="6" id="KW-0472">Membrane</keyword>
<dbReference type="OrthoDB" id="9812068at2"/>
<proteinExistence type="inferred from homology"/>
<dbReference type="SUPFAM" id="SSF50156">
    <property type="entry name" value="PDZ domain-like"/>
    <property type="match status" value="1"/>
</dbReference>
<dbReference type="RefSeq" id="WP_060934716.1">
    <property type="nucleotide sequence ID" value="NZ_KQ960409.1"/>
</dbReference>
<keyword evidence="6" id="KW-1133">Transmembrane helix</keyword>
<dbReference type="GO" id="GO:0008236">
    <property type="term" value="F:serine-type peptidase activity"/>
    <property type="evidence" value="ECO:0007669"/>
    <property type="project" value="UniProtKB-KW"/>
</dbReference>
<dbReference type="Gene3D" id="3.30.750.44">
    <property type="match status" value="1"/>
</dbReference>